<evidence type="ECO:0000256" key="2">
    <source>
        <dbReference type="ARBA" id="ARBA00023002"/>
    </source>
</evidence>
<dbReference type="Proteomes" id="UP000095210">
    <property type="component" value="Chromosome"/>
</dbReference>
<dbReference type="EMBL" id="CP014859">
    <property type="protein sequence ID" value="AOS63325.1"/>
    <property type="molecule type" value="Genomic_DNA"/>
</dbReference>
<evidence type="ECO:0000313" key="3">
    <source>
        <dbReference type="EMBL" id="AOS63325.1"/>
    </source>
</evidence>
<dbReference type="PANTHER" id="PTHR44196">
    <property type="entry name" value="DEHYDROGENASE/REDUCTASE SDR FAMILY MEMBER 7B"/>
    <property type="match status" value="1"/>
</dbReference>
<keyword evidence="2" id="KW-0560">Oxidoreductase</keyword>
<dbReference type="InterPro" id="IPR002347">
    <property type="entry name" value="SDR_fam"/>
</dbReference>
<reference evidence="4" key="1">
    <citation type="submission" date="2016-03" db="EMBL/GenBank/DDBJ databases">
        <title>Complete genome sequence of the type strain Actinoalloteichus hymeniacidonis DSM 45092.</title>
        <authorList>
            <person name="Schaffert L."/>
            <person name="Albersmeier A."/>
            <person name="Winkler A."/>
            <person name="Kalinowski J."/>
            <person name="Zotchev S."/>
            <person name="Ruckert C."/>
        </authorList>
    </citation>
    <scope>NUCLEOTIDE SEQUENCE [LARGE SCALE GENOMIC DNA]</scope>
    <source>
        <strain evidence="4">HPA177(T) (DSM 45092(T))</strain>
    </source>
</reference>
<dbReference type="PANTHER" id="PTHR44196:SF1">
    <property type="entry name" value="DEHYDROGENASE_REDUCTASE SDR FAMILY MEMBER 7B"/>
    <property type="match status" value="1"/>
</dbReference>
<dbReference type="SUPFAM" id="SSF51735">
    <property type="entry name" value="NAD(P)-binding Rossmann-fold domains"/>
    <property type="match status" value="1"/>
</dbReference>
<protein>
    <recommendedName>
        <fullName evidence="5">Short-chain alcohol dehydrogenase</fullName>
    </recommendedName>
</protein>
<keyword evidence="4" id="KW-1185">Reference proteome</keyword>
<dbReference type="RefSeq" id="WP_069849046.1">
    <property type="nucleotide sequence ID" value="NZ_CP014859.1"/>
</dbReference>
<dbReference type="KEGG" id="ahm:TL08_12555"/>
<sequence>MSPPYTLQDRIAVVTGGASGIGAALARTFASAGARAVVVVDRDGAAAEELAGSLPAAVGRAVAADVTDAPVVGDLVARLEAEIGPIDVWCSNAGIARGRGLGMASDWADSWAVHVMAHVYAADHVLPRMIARNSGRFMLTASAAGLLTNIDSAPYSVTKHGTVALAEWLSINCPADGVAVSCLAPQGVRTPMLADAGPDSATLAAGAVLEPSEVAAEVVRALVTGAFEILPHPVVAEYERRRVTDRQRWLGSMRRLRERLACVAATPQHTRWETDDLQERQ</sequence>
<dbReference type="PROSITE" id="PS00061">
    <property type="entry name" value="ADH_SHORT"/>
    <property type="match status" value="1"/>
</dbReference>
<evidence type="ECO:0008006" key="5">
    <source>
        <dbReference type="Google" id="ProtNLM"/>
    </source>
</evidence>
<gene>
    <name evidence="3" type="ORF">TL08_12555</name>
</gene>
<dbReference type="Gene3D" id="3.40.50.720">
    <property type="entry name" value="NAD(P)-binding Rossmann-like Domain"/>
    <property type="match status" value="1"/>
</dbReference>
<proteinExistence type="inferred from homology"/>
<dbReference type="AlphaFoldDB" id="A0AAC9HQ27"/>
<dbReference type="InterPro" id="IPR020904">
    <property type="entry name" value="Sc_DH/Rdtase_CS"/>
</dbReference>
<comment type="similarity">
    <text evidence="1">Belongs to the short-chain dehydrogenases/reductases (SDR) family.</text>
</comment>
<dbReference type="GO" id="GO:0016020">
    <property type="term" value="C:membrane"/>
    <property type="evidence" value="ECO:0007669"/>
    <property type="project" value="TreeGrafter"/>
</dbReference>
<accession>A0AAC9HQ27</accession>
<dbReference type="InterPro" id="IPR036291">
    <property type="entry name" value="NAD(P)-bd_dom_sf"/>
</dbReference>
<evidence type="ECO:0000313" key="4">
    <source>
        <dbReference type="Proteomes" id="UP000095210"/>
    </source>
</evidence>
<organism evidence="3 4">
    <name type="scientific">Actinoalloteichus hymeniacidonis</name>
    <dbReference type="NCBI Taxonomy" id="340345"/>
    <lineage>
        <taxon>Bacteria</taxon>
        <taxon>Bacillati</taxon>
        <taxon>Actinomycetota</taxon>
        <taxon>Actinomycetes</taxon>
        <taxon>Pseudonocardiales</taxon>
        <taxon>Pseudonocardiaceae</taxon>
        <taxon>Actinoalloteichus</taxon>
    </lineage>
</organism>
<dbReference type="CDD" id="cd05233">
    <property type="entry name" value="SDR_c"/>
    <property type="match status" value="1"/>
</dbReference>
<dbReference type="GO" id="GO:0016491">
    <property type="term" value="F:oxidoreductase activity"/>
    <property type="evidence" value="ECO:0007669"/>
    <property type="project" value="UniProtKB-KW"/>
</dbReference>
<name>A0AAC9HQ27_9PSEU</name>
<evidence type="ECO:0000256" key="1">
    <source>
        <dbReference type="ARBA" id="ARBA00006484"/>
    </source>
</evidence>
<dbReference type="PRINTS" id="PR00081">
    <property type="entry name" value="GDHRDH"/>
</dbReference>
<dbReference type="Pfam" id="PF00106">
    <property type="entry name" value="adh_short"/>
    <property type="match status" value="1"/>
</dbReference>